<accession>A0AAV5WPZ4</accession>
<dbReference type="AlphaFoldDB" id="A0AAV5WPZ4"/>
<comment type="caution">
    <text evidence="4">The sequence shown here is derived from an EMBL/GenBank/DDBJ whole genome shotgun (WGS) entry which is preliminary data.</text>
</comment>
<evidence type="ECO:0000256" key="2">
    <source>
        <dbReference type="SAM" id="MobiDB-lite"/>
    </source>
</evidence>
<gene>
    <name evidence="4" type="ORF">PFISCL1PPCAC_25486</name>
</gene>
<organism evidence="4 5">
    <name type="scientific">Pristionchus fissidentatus</name>
    <dbReference type="NCBI Taxonomy" id="1538716"/>
    <lineage>
        <taxon>Eukaryota</taxon>
        <taxon>Metazoa</taxon>
        <taxon>Ecdysozoa</taxon>
        <taxon>Nematoda</taxon>
        <taxon>Chromadorea</taxon>
        <taxon>Rhabditida</taxon>
        <taxon>Rhabditina</taxon>
        <taxon>Diplogasteromorpha</taxon>
        <taxon>Diplogasteroidea</taxon>
        <taxon>Neodiplogasteridae</taxon>
        <taxon>Pristionchus</taxon>
    </lineage>
</organism>
<evidence type="ECO:0000313" key="5">
    <source>
        <dbReference type="Proteomes" id="UP001432322"/>
    </source>
</evidence>
<evidence type="ECO:0000256" key="1">
    <source>
        <dbReference type="SAM" id="Coils"/>
    </source>
</evidence>
<evidence type="ECO:0000256" key="3">
    <source>
        <dbReference type="SAM" id="SignalP"/>
    </source>
</evidence>
<proteinExistence type="predicted"/>
<name>A0AAV5WPZ4_9BILA</name>
<reference evidence="4" key="1">
    <citation type="submission" date="2023-10" db="EMBL/GenBank/DDBJ databases">
        <title>Genome assembly of Pristionchus species.</title>
        <authorList>
            <person name="Yoshida K."/>
            <person name="Sommer R.J."/>
        </authorList>
    </citation>
    <scope>NUCLEOTIDE SEQUENCE</scope>
    <source>
        <strain evidence="4">RS5133</strain>
    </source>
</reference>
<feature type="non-terminal residue" evidence="4">
    <location>
        <position position="194"/>
    </location>
</feature>
<protein>
    <submittedName>
        <fullName evidence="4">Uncharacterized protein</fullName>
    </submittedName>
</protein>
<keyword evidence="1" id="KW-0175">Coiled coil</keyword>
<evidence type="ECO:0000313" key="4">
    <source>
        <dbReference type="EMBL" id="GMT34189.1"/>
    </source>
</evidence>
<keyword evidence="3" id="KW-0732">Signal</keyword>
<keyword evidence="5" id="KW-1185">Reference proteome</keyword>
<sequence>ILLHECMNISMRLLLLCFIVISNGNCQIDNGGMEQLDTPNKSQYHRYEIFDSSDNMSDVDAKKEEANSTLTNFEDEMKSAETDVELKRKEVDEAEKSVELERIHLEQVKGIEDSKKEIDAANRVYLDRLEEWKWHNDKLIEEEKHLSSSLTAVKNAEEAYRAAVESHTMKSEELREFEDEKTEFENNRDTALDE</sequence>
<feature type="region of interest" description="Disordered" evidence="2">
    <location>
        <begin position="164"/>
        <end position="194"/>
    </location>
</feature>
<dbReference type="EMBL" id="BTSY01000006">
    <property type="protein sequence ID" value="GMT34189.1"/>
    <property type="molecule type" value="Genomic_DNA"/>
</dbReference>
<feature type="coiled-coil region" evidence="1">
    <location>
        <begin position="56"/>
        <end position="97"/>
    </location>
</feature>
<feature type="compositionally biased region" description="Basic and acidic residues" evidence="2">
    <location>
        <begin position="183"/>
        <end position="194"/>
    </location>
</feature>
<feature type="chain" id="PRO_5043842946" evidence="3">
    <location>
        <begin position="27"/>
        <end position="194"/>
    </location>
</feature>
<dbReference type="Proteomes" id="UP001432322">
    <property type="component" value="Unassembled WGS sequence"/>
</dbReference>
<feature type="signal peptide" evidence="3">
    <location>
        <begin position="1"/>
        <end position="26"/>
    </location>
</feature>
<feature type="non-terminal residue" evidence="4">
    <location>
        <position position="1"/>
    </location>
</feature>